<evidence type="ECO:0000313" key="3">
    <source>
        <dbReference type="EMBL" id="WIY27610.1"/>
    </source>
</evidence>
<accession>A0A9Y2L447</accession>
<dbReference type="PANTHER" id="PTHR30441">
    <property type="entry name" value="DUF748 DOMAIN-CONTAINING PROTEIN"/>
    <property type="match status" value="1"/>
</dbReference>
<dbReference type="PANTHER" id="PTHR30441:SF8">
    <property type="entry name" value="DUF748 DOMAIN-CONTAINING PROTEIN"/>
    <property type="match status" value="1"/>
</dbReference>
<organism evidence="3 4">
    <name type="scientific">Parasedimentitalea psychrophila</name>
    <dbReference type="NCBI Taxonomy" id="2997337"/>
    <lineage>
        <taxon>Bacteria</taxon>
        <taxon>Pseudomonadati</taxon>
        <taxon>Pseudomonadota</taxon>
        <taxon>Alphaproteobacteria</taxon>
        <taxon>Rhodobacterales</taxon>
        <taxon>Paracoccaceae</taxon>
        <taxon>Parasedimentitalea</taxon>
    </lineage>
</organism>
<evidence type="ECO:0000313" key="4">
    <source>
        <dbReference type="Proteomes" id="UP001238334"/>
    </source>
</evidence>
<dbReference type="GO" id="GO:0090313">
    <property type="term" value="P:regulation of protein targeting to membrane"/>
    <property type="evidence" value="ECO:0007669"/>
    <property type="project" value="TreeGrafter"/>
</dbReference>
<dbReference type="InterPro" id="IPR052894">
    <property type="entry name" value="AsmA-related"/>
</dbReference>
<evidence type="ECO:0000259" key="2">
    <source>
        <dbReference type="Pfam" id="PF05170"/>
    </source>
</evidence>
<feature type="domain" description="AsmA" evidence="2">
    <location>
        <begin position="303"/>
        <end position="579"/>
    </location>
</feature>
<dbReference type="Proteomes" id="UP001238334">
    <property type="component" value="Chromosome"/>
</dbReference>
<dbReference type="InterPro" id="IPR007844">
    <property type="entry name" value="AsmA"/>
</dbReference>
<reference evidence="3 4" key="1">
    <citation type="submission" date="2023-06" db="EMBL/GenBank/DDBJ databases">
        <title>Parasedimentitalea psychrophila sp. nov., a psychrophilic bacterium isolated from deep-sea sediment.</title>
        <authorList>
            <person name="Li A."/>
        </authorList>
    </citation>
    <scope>NUCLEOTIDE SEQUENCE [LARGE SCALE GENOMIC DNA]</scope>
    <source>
        <strain evidence="3 4">QS115</strain>
    </source>
</reference>
<dbReference type="KEGG" id="ppso:QPJ95_15000"/>
<protein>
    <submittedName>
        <fullName evidence="3">AsmA-like C-terminal region-containing protein</fullName>
    </submittedName>
</protein>
<dbReference type="Pfam" id="PF05170">
    <property type="entry name" value="AsmA"/>
    <property type="match status" value="1"/>
</dbReference>
<feature type="compositionally biased region" description="Polar residues" evidence="1">
    <location>
        <begin position="388"/>
        <end position="399"/>
    </location>
</feature>
<gene>
    <name evidence="3" type="ORF">QPJ95_15000</name>
</gene>
<dbReference type="RefSeq" id="WP_270917204.1">
    <property type="nucleotide sequence ID" value="NZ_CP127247.1"/>
</dbReference>
<evidence type="ECO:0000256" key="1">
    <source>
        <dbReference type="SAM" id="MobiDB-lite"/>
    </source>
</evidence>
<feature type="region of interest" description="Disordered" evidence="1">
    <location>
        <begin position="638"/>
        <end position="667"/>
    </location>
</feature>
<dbReference type="GO" id="GO:0005886">
    <property type="term" value="C:plasma membrane"/>
    <property type="evidence" value="ECO:0007669"/>
    <property type="project" value="TreeGrafter"/>
</dbReference>
<sequence>MLKLEKMVSGTGHVRAVFKRSGKSARIESLDMLITLDGGQSLQLTGALGELSNPSDVTLDTSIRLYSEANRPPPTKARRDLKLIGVDMQIIAQPDGIAHRRMVIETNGFVLDTRGEGPPPISFSEISRTPEGHLRIGKLVLRIGPPEANFVVLEGSVEDVLQLEGIDIEGRLSMPMASLVTSALSQSSDALGHLTGGFRLSGNAHELSLSDLRAASQGTDLWSLKVSGAIENLLQFRDIALDIAVDVPSGAKLLSALKLDPIKTGPLAVTYQLSTLGSEWATEVTIAVAASQLGFNMKLDIDDPSQKIRGQIVSDLIRVRHLRDIIAAAMQLAKLNDLARAASQGNAPASPPHQSEDVIGPEPLVLKSPEQTDPADTEGTDGDAIAGASTSQPTGPFRNVTLQPLGQSILLSGIDLGVAIDLRKIEGVKGASHLTSDLEIKDQKARLGPLKFEYGGGHFNVSGAMNLKDAPDTLQLSGSMGGWNFGNIMQDLGFKKRASGTLYATFDVSGSHASTRDFLATLRGRATVSMKNGNIDSQLLDLAGLGVVPWLFSKEREAVVTIVCVRAPITISKGRLTTKQAVVETDRVQLVVLGNVDLKHQTLDIVGQPRRIGKPLSRSPWPFTAAGPIANPKIKVQDGPRRLRRSDGASTMPQKRKNCVPDILQLR</sequence>
<name>A0A9Y2L447_9RHOB</name>
<keyword evidence="4" id="KW-1185">Reference proteome</keyword>
<dbReference type="AlphaFoldDB" id="A0A9Y2L447"/>
<proteinExistence type="predicted"/>
<feature type="region of interest" description="Disordered" evidence="1">
    <location>
        <begin position="343"/>
        <end position="399"/>
    </location>
</feature>
<dbReference type="EMBL" id="CP127247">
    <property type="protein sequence ID" value="WIY27610.1"/>
    <property type="molecule type" value="Genomic_DNA"/>
</dbReference>
<feature type="compositionally biased region" description="Basic and acidic residues" evidence="1">
    <location>
        <begin position="638"/>
        <end position="647"/>
    </location>
</feature>